<keyword evidence="2" id="KW-0472">Membrane</keyword>
<keyword evidence="2" id="KW-1133">Transmembrane helix</keyword>
<accession>A0ABS4U469</accession>
<feature type="transmembrane region" description="Helical" evidence="2">
    <location>
        <begin position="322"/>
        <end position="343"/>
    </location>
</feature>
<organism evidence="4 5">
    <name type="scientific">Kibdelosporangium banguiense</name>
    <dbReference type="NCBI Taxonomy" id="1365924"/>
    <lineage>
        <taxon>Bacteria</taxon>
        <taxon>Bacillati</taxon>
        <taxon>Actinomycetota</taxon>
        <taxon>Actinomycetes</taxon>
        <taxon>Pseudonocardiales</taxon>
        <taxon>Pseudonocardiaceae</taxon>
        <taxon>Kibdelosporangium</taxon>
    </lineage>
</organism>
<feature type="signal peptide" evidence="3">
    <location>
        <begin position="1"/>
        <end position="30"/>
    </location>
</feature>
<comment type="caution">
    <text evidence="4">The sequence shown here is derived from an EMBL/GenBank/DDBJ whole genome shotgun (WGS) entry which is preliminary data.</text>
</comment>
<proteinExistence type="predicted"/>
<dbReference type="EMBL" id="JAGINW010000001">
    <property type="protein sequence ID" value="MBP2330999.1"/>
    <property type="molecule type" value="Genomic_DNA"/>
</dbReference>
<gene>
    <name evidence="4" type="ORF">JOF56_011384</name>
</gene>
<feature type="compositionally biased region" description="Low complexity" evidence="1">
    <location>
        <begin position="295"/>
        <end position="315"/>
    </location>
</feature>
<sequence>MIGEKRVRKAMASVIGAMALLAFTPLAAQADPVERCKLNVKSIGELSGLASDGSKMYATNDGGTKLTVSVLNKECKVEATITNKTDPFDVEDMARTKDGTLWLADTGDNGKKRETVALHALTPDGKSTLYRLSYPDGQHDAEALLMDKNGVPFLVTKEPFGPAQVFKPEGTLASPGPTKLAKVGALDFKTTDTPGGPTSVPHAISTILVTGGAVSADGTVVALRTYTDAYLYSAPDGDIVAALGREPVRVPLPNEPQGETIAFEPDGTLLTGSEGVGQPIRAIAGAAAMVAPKPQAGGNPAAAGSAGGANAAGPGTSDDSGFPTWAAVVIGVLVVLGGVAFMGRGRKRAR</sequence>
<protein>
    <recommendedName>
        <fullName evidence="6">DUF4232 domain-containing protein</fullName>
    </recommendedName>
</protein>
<evidence type="ECO:0000256" key="1">
    <source>
        <dbReference type="SAM" id="MobiDB-lite"/>
    </source>
</evidence>
<feature type="region of interest" description="Disordered" evidence="1">
    <location>
        <begin position="295"/>
        <end position="316"/>
    </location>
</feature>
<evidence type="ECO:0000256" key="3">
    <source>
        <dbReference type="SAM" id="SignalP"/>
    </source>
</evidence>
<dbReference type="SUPFAM" id="SSF101898">
    <property type="entry name" value="NHL repeat"/>
    <property type="match status" value="1"/>
</dbReference>
<evidence type="ECO:0000313" key="5">
    <source>
        <dbReference type="Proteomes" id="UP001519332"/>
    </source>
</evidence>
<name>A0ABS4U469_9PSEU</name>
<evidence type="ECO:0000313" key="4">
    <source>
        <dbReference type="EMBL" id="MBP2330999.1"/>
    </source>
</evidence>
<keyword evidence="2" id="KW-0812">Transmembrane</keyword>
<keyword evidence="3" id="KW-0732">Signal</keyword>
<evidence type="ECO:0008006" key="6">
    <source>
        <dbReference type="Google" id="ProtNLM"/>
    </source>
</evidence>
<dbReference type="Proteomes" id="UP001519332">
    <property type="component" value="Unassembled WGS sequence"/>
</dbReference>
<reference evidence="4 5" key="1">
    <citation type="submission" date="2021-03" db="EMBL/GenBank/DDBJ databases">
        <title>Sequencing the genomes of 1000 actinobacteria strains.</title>
        <authorList>
            <person name="Klenk H.-P."/>
        </authorList>
    </citation>
    <scope>NUCLEOTIDE SEQUENCE [LARGE SCALE GENOMIC DNA]</scope>
    <source>
        <strain evidence="4 5">DSM 46670</strain>
    </source>
</reference>
<feature type="chain" id="PRO_5046267695" description="DUF4232 domain-containing protein" evidence="3">
    <location>
        <begin position="31"/>
        <end position="350"/>
    </location>
</feature>
<keyword evidence="5" id="KW-1185">Reference proteome</keyword>
<evidence type="ECO:0000256" key="2">
    <source>
        <dbReference type="SAM" id="Phobius"/>
    </source>
</evidence>